<protein>
    <submittedName>
        <fullName evidence="10">ABC transporter related protein</fullName>
    </submittedName>
</protein>
<dbReference type="PROSITE" id="PS00211">
    <property type="entry name" value="ABC_TRANSPORTER_1"/>
    <property type="match status" value="1"/>
</dbReference>
<feature type="transmembrane region" description="Helical" evidence="7">
    <location>
        <begin position="251"/>
        <end position="271"/>
    </location>
</feature>
<dbReference type="FunFam" id="3.40.50.300:FF:000218">
    <property type="entry name" value="Multidrug ABC transporter ATP-binding protein"/>
    <property type="match status" value="1"/>
</dbReference>
<dbReference type="PANTHER" id="PTHR43394">
    <property type="entry name" value="ATP-DEPENDENT PERMEASE MDL1, MITOCHONDRIAL"/>
    <property type="match status" value="1"/>
</dbReference>
<evidence type="ECO:0000259" key="8">
    <source>
        <dbReference type="PROSITE" id="PS50893"/>
    </source>
</evidence>
<dbReference type="CDD" id="cd18552">
    <property type="entry name" value="ABC_6TM_MsbA_like"/>
    <property type="match status" value="1"/>
</dbReference>
<dbReference type="GO" id="GO:0015421">
    <property type="term" value="F:ABC-type oligopeptide transporter activity"/>
    <property type="evidence" value="ECO:0007669"/>
    <property type="project" value="TreeGrafter"/>
</dbReference>
<dbReference type="AlphaFoldDB" id="A0A0H3A893"/>
<comment type="subcellular location">
    <subcellularLocation>
        <location evidence="1">Cell membrane</location>
        <topology evidence="1">Multi-pass membrane protein</topology>
    </subcellularLocation>
</comment>
<dbReference type="GO" id="GO:0005524">
    <property type="term" value="F:ATP binding"/>
    <property type="evidence" value="ECO:0007669"/>
    <property type="project" value="UniProtKB-KW"/>
</dbReference>
<evidence type="ECO:0000256" key="3">
    <source>
        <dbReference type="ARBA" id="ARBA00022741"/>
    </source>
</evidence>
<reference evidence="11" key="1">
    <citation type="journal article" date="2009" name="Environ. Microbiol.">
        <title>Contribution of mobile genetic elements to Desulfovibrio vulgaris genome plasticity.</title>
        <authorList>
            <person name="Walker C.B."/>
            <person name="Stolyar S."/>
            <person name="Chivian D."/>
            <person name="Pinel N."/>
            <person name="Gabster J.A."/>
            <person name="Dehal P.S."/>
            <person name="He Z."/>
            <person name="Yang Z.K."/>
            <person name="Yen H.C."/>
            <person name="Zhou J."/>
            <person name="Wall J.D."/>
            <person name="Hazen T.C."/>
            <person name="Arkin A.P."/>
            <person name="Stahl D.A."/>
        </authorList>
    </citation>
    <scope>NUCLEOTIDE SEQUENCE [LARGE SCALE GENOMIC DNA]</scope>
    <source>
        <strain evidence="11">DP4</strain>
    </source>
</reference>
<feature type="transmembrane region" description="Helical" evidence="7">
    <location>
        <begin position="65"/>
        <end position="83"/>
    </location>
</feature>
<name>A0A0H3A893_NITV4</name>
<evidence type="ECO:0000256" key="1">
    <source>
        <dbReference type="ARBA" id="ARBA00004651"/>
    </source>
</evidence>
<gene>
    <name evidence="10" type="ordered locus">Dvul_1416</name>
</gene>
<sequence length="601" mass="66404" precursor="true">MGEPSTTQRASLPLLRRIGRYFLPHKVSIALSMGCMAIVSATTAGTAYLIKPALDDIFINKDEQALLLVPAFFIVLTALKGFGRYFQNYFMNYAGLRVIESLRDQLFTKIIHLPMRFYEDSQIGLLMSRIINDVSMIRDSLPSTVMIVRQILTMVGLIGVVFYQNAELATWAVLVLPLALYPFIYFGRKLRKLGRRNQEKLADISVILQEVFSGIRVVKAFATEKEEAHRFDAENQRLVKLTLKQICVSELSSPVMELIGALGIGLVILYGGHEVISGKTTPGTFFSFMAALVMLYDPIKSLSMANREVQRALVGAERVFEILDAEDLCIETSGDLKFNRDFKEVCIKDVSFAYADGSPALRDINLCVRAGERVAIVGPSGAGKTTLVNLIPRFYEPSSGCIEIDGVPLQDFDLADLRRSISVVSQDAFLFNLSVSDNITYGTPNVGAGRIEAAAHAAFAHEFVQQLAQGYDTVLGERGVKLSGGQKQRLTIARALLKDAPLLILDEATSALDSQAERIVQKALDNLMENRTSIVIAHRLSTVLNADRIVVMEDGRVVDQGPHAELLGRCELYTRLYSIQFGQEKADADRTDGTSEEKLEA</sequence>
<evidence type="ECO:0000256" key="4">
    <source>
        <dbReference type="ARBA" id="ARBA00022840"/>
    </source>
</evidence>
<keyword evidence="5 7" id="KW-1133">Transmembrane helix</keyword>
<keyword evidence="3" id="KW-0547">Nucleotide-binding</keyword>
<dbReference type="InterPro" id="IPR036640">
    <property type="entry name" value="ABC1_TM_sf"/>
</dbReference>
<dbReference type="Pfam" id="PF00005">
    <property type="entry name" value="ABC_tran"/>
    <property type="match status" value="1"/>
</dbReference>
<dbReference type="Proteomes" id="UP000009173">
    <property type="component" value="Chromosome"/>
</dbReference>
<dbReference type="Pfam" id="PF00664">
    <property type="entry name" value="ABC_membrane"/>
    <property type="match status" value="1"/>
</dbReference>
<feature type="domain" description="ABC transporter" evidence="8">
    <location>
        <begin position="345"/>
        <end position="579"/>
    </location>
</feature>
<proteinExistence type="predicted"/>
<evidence type="ECO:0000256" key="7">
    <source>
        <dbReference type="SAM" id="Phobius"/>
    </source>
</evidence>
<dbReference type="HOGENOM" id="CLU_000604_84_9_7"/>
<dbReference type="InterPro" id="IPR003439">
    <property type="entry name" value="ABC_transporter-like_ATP-bd"/>
</dbReference>
<evidence type="ECO:0000313" key="11">
    <source>
        <dbReference type="Proteomes" id="UP000009173"/>
    </source>
</evidence>
<dbReference type="SUPFAM" id="SSF52540">
    <property type="entry name" value="P-loop containing nucleoside triphosphate hydrolases"/>
    <property type="match status" value="1"/>
</dbReference>
<accession>A0A0H3A893</accession>
<evidence type="ECO:0000256" key="5">
    <source>
        <dbReference type="ARBA" id="ARBA00022989"/>
    </source>
</evidence>
<organism evidence="10 11">
    <name type="scientific">Nitratidesulfovibrio vulgaris (strain DP4)</name>
    <name type="common">Desulfovibrio vulgaris</name>
    <dbReference type="NCBI Taxonomy" id="391774"/>
    <lineage>
        <taxon>Bacteria</taxon>
        <taxon>Pseudomonadati</taxon>
        <taxon>Thermodesulfobacteriota</taxon>
        <taxon>Desulfovibrionia</taxon>
        <taxon>Desulfovibrionales</taxon>
        <taxon>Desulfovibrionaceae</taxon>
        <taxon>Nitratidesulfovibrio</taxon>
    </lineage>
</organism>
<feature type="transmembrane region" description="Helical" evidence="7">
    <location>
        <begin position="146"/>
        <end position="163"/>
    </location>
</feature>
<dbReference type="InterPro" id="IPR017871">
    <property type="entry name" value="ABC_transporter-like_CS"/>
</dbReference>
<dbReference type="Gene3D" id="3.40.50.300">
    <property type="entry name" value="P-loop containing nucleotide triphosphate hydrolases"/>
    <property type="match status" value="1"/>
</dbReference>
<dbReference type="EMBL" id="CP000527">
    <property type="protein sequence ID" value="ABM28434.1"/>
    <property type="molecule type" value="Genomic_DNA"/>
</dbReference>
<dbReference type="SMART" id="SM00382">
    <property type="entry name" value="AAA"/>
    <property type="match status" value="1"/>
</dbReference>
<dbReference type="SUPFAM" id="SSF90123">
    <property type="entry name" value="ABC transporter transmembrane region"/>
    <property type="match status" value="1"/>
</dbReference>
<dbReference type="InterPro" id="IPR003593">
    <property type="entry name" value="AAA+_ATPase"/>
</dbReference>
<evidence type="ECO:0000256" key="2">
    <source>
        <dbReference type="ARBA" id="ARBA00022692"/>
    </source>
</evidence>
<keyword evidence="6 7" id="KW-0472">Membrane</keyword>
<feature type="transmembrane region" description="Helical" evidence="7">
    <location>
        <begin position="27"/>
        <end position="50"/>
    </location>
</feature>
<dbReference type="PROSITE" id="PS50893">
    <property type="entry name" value="ABC_TRANSPORTER_2"/>
    <property type="match status" value="1"/>
</dbReference>
<dbReference type="PANTHER" id="PTHR43394:SF1">
    <property type="entry name" value="ATP-BINDING CASSETTE SUB-FAMILY B MEMBER 10, MITOCHONDRIAL"/>
    <property type="match status" value="1"/>
</dbReference>
<dbReference type="GO" id="GO:0005886">
    <property type="term" value="C:plasma membrane"/>
    <property type="evidence" value="ECO:0007669"/>
    <property type="project" value="UniProtKB-SubCell"/>
</dbReference>
<dbReference type="PROSITE" id="PS50929">
    <property type="entry name" value="ABC_TM1F"/>
    <property type="match status" value="1"/>
</dbReference>
<keyword evidence="2 7" id="KW-0812">Transmembrane</keyword>
<evidence type="ECO:0000256" key="6">
    <source>
        <dbReference type="ARBA" id="ARBA00023136"/>
    </source>
</evidence>
<dbReference type="InterPro" id="IPR027417">
    <property type="entry name" value="P-loop_NTPase"/>
</dbReference>
<dbReference type="InterPro" id="IPR011527">
    <property type="entry name" value="ABC1_TM_dom"/>
</dbReference>
<keyword evidence="4" id="KW-0067">ATP-binding</keyword>
<dbReference type="GO" id="GO:0016887">
    <property type="term" value="F:ATP hydrolysis activity"/>
    <property type="evidence" value="ECO:0007669"/>
    <property type="project" value="InterPro"/>
</dbReference>
<feature type="transmembrane region" description="Helical" evidence="7">
    <location>
        <begin position="169"/>
        <end position="187"/>
    </location>
</feature>
<dbReference type="InterPro" id="IPR039421">
    <property type="entry name" value="Type_1_exporter"/>
</dbReference>
<feature type="domain" description="ABC transmembrane type-1" evidence="9">
    <location>
        <begin position="30"/>
        <end position="311"/>
    </location>
</feature>
<dbReference type="KEGG" id="dvl:Dvul_1416"/>
<dbReference type="RefSeq" id="WP_011792244.1">
    <property type="nucleotide sequence ID" value="NC_008751.1"/>
</dbReference>
<evidence type="ECO:0000259" key="9">
    <source>
        <dbReference type="PROSITE" id="PS50929"/>
    </source>
</evidence>
<dbReference type="Gene3D" id="1.20.1560.10">
    <property type="entry name" value="ABC transporter type 1, transmembrane domain"/>
    <property type="match status" value="1"/>
</dbReference>
<evidence type="ECO:0000313" key="10">
    <source>
        <dbReference type="EMBL" id="ABM28434.1"/>
    </source>
</evidence>